<dbReference type="PANTHER" id="PTHR43333:SF1">
    <property type="entry name" value="D-ISOMER SPECIFIC 2-HYDROXYACID DEHYDROGENASE NAD-BINDING DOMAIN-CONTAINING PROTEIN"/>
    <property type="match status" value="1"/>
</dbReference>
<evidence type="ECO:0000259" key="6">
    <source>
        <dbReference type="Pfam" id="PF02826"/>
    </source>
</evidence>
<feature type="compositionally biased region" description="Acidic residues" evidence="4">
    <location>
        <begin position="303"/>
        <end position="315"/>
    </location>
</feature>
<evidence type="ECO:0000313" key="8">
    <source>
        <dbReference type="Proteomes" id="UP001058330"/>
    </source>
</evidence>
<dbReference type="InterPro" id="IPR006139">
    <property type="entry name" value="D-isomer_2_OHA_DH_cat_dom"/>
</dbReference>
<dbReference type="InterPro" id="IPR006140">
    <property type="entry name" value="D-isomer_DH_NAD-bd"/>
</dbReference>
<accession>A0ABY5RFZ2</accession>
<keyword evidence="8" id="KW-1185">Reference proteome</keyword>
<gene>
    <name evidence="7" type="ORF">KU306_05250</name>
</gene>
<protein>
    <submittedName>
        <fullName evidence="7">D-2-hydroxyacid dehydrogenase</fullName>
    </submittedName>
</protein>
<feature type="region of interest" description="Disordered" evidence="4">
    <location>
        <begin position="303"/>
        <end position="326"/>
    </location>
</feature>
<dbReference type="PANTHER" id="PTHR43333">
    <property type="entry name" value="2-HACID_DH_C DOMAIN-CONTAINING PROTEIN"/>
    <property type="match status" value="1"/>
</dbReference>
<sequence length="326" mass="35922">MTRILVLDQPNHDIPAEEYVDALRERLPEATIVHPKTTAETLAAARDADIITGTYLHDDVLAAAENLQLFAGAAAGYDHLPMDTLRERDIAVTNASGVHGPNIAEHVIGWLLLITRRLDEGIRRQERREWRSFQAYGELNGSTVTVVGLGEIGQAVVERLAPFGVETIGVRYTPEKGGPTDRVVGFDDLESALVETDFLVLACPLTDETRHLVDKQAFDALPNHAVLVNIARGGVVDTDALVETVQRGRIRAAALDVTDPEPLPESHPLWNFENVFITPHVAGHTPHYYTRLADILAENVERLEEDDGRDEGEGDEPLRNQVLPEP</sequence>
<dbReference type="InterPro" id="IPR036291">
    <property type="entry name" value="NAD(P)-bd_dom_sf"/>
</dbReference>
<dbReference type="EMBL" id="CP078063">
    <property type="protein sequence ID" value="UVE51292.1"/>
    <property type="molecule type" value="Genomic_DNA"/>
</dbReference>
<feature type="domain" description="D-isomer specific 2-hydroxyacid dehydrogenase NAD-binding" evidence="6">
    <location>
        <begin position="109"/>
        <end position="282"/>
    </location>
</feature>
<dbReference type="Pfam" id="PF02826">
    <property type="entry name" value="2-Hacid_dh_C"/>
    <property type="match status" value="1"/>
</dbReference>
<dbReference type="RefSeq" id="WP_258303096.1">
    <property type="nucleotide sequence ID" value="NZ_CP078063.1"/>
</dbReference>
<name>A0ABY5RFZ2_HALLR</name>
<dbReference type="SUPFAM" id="SSF51735">
    <property type="entry name" value="NAD(P)-binding Rossmann-fold domains"/>
    <property type="match status" value="1"/>
</dbReference>
<keyword evidence="2" id="KW-0520">NAD</keyword>
<proteinExistence type="inferred from homology"/>
<evidence type="ECO:0000313" key="7">
    <source>
        <dbReference type="EMBL" id="UVE51292.1"/>
    </source>
</evidence>
<dbReference type="GeneID" id="74528282"/>
<evidence type="ECO:0000256" key="3">
    <source>
        <dbReference type="RuleBase" id="RU003719"/>
    </source>
</evidence>
<dbReference type="Pfam" id="PF00389">
    <property type="entry name" value="2-Hacid_dh"/>
    <property type="match status" value="1"/>
</dbReference>
<dbReference type="Gene3D" id="3.40.50.720">
    <property type="entry name" value="NAD(P)-binding Rossmann-like Domain"/>
    <property type="match status" value="2"/>
</dbReference>
<evidence type="ECO:0000256" key="4">
    <source>
        <dbReference type="SAM" id="MobiDB-lite"/>
    </source>
</evidence>
<organism evidence="7 8">
    <name type="scientific">Haloferax larsenii</name>
    <dbReference type="NCBI Taxonomy" id="302484"/>
    <lineage>
        <taxon>Archaea</taxon>
        <taxon>Methanobacteriati</taxon>
        <taxon>Methanobacteriota</taxon>
        <taxon>Stenosarchaea group</taxon>
        <taxon>Halobacteria</taxon>
        <taxon>Halobacteriales</taxon>
        <taxon>Haloferacaceae</taxon>
        <taxon>Haloferax</taxon>
    </lineage>
</organism>
<comment type="similarity">
    <text evidence="3">Belongs to the D-isomer specific 2-hydroxyacid dehydrogenase family.</text>
</comment>
<feature type="domain" description="D-isomer specific 2-hydroxyacid dehydrogenase catalytic" evidence="5">
    <location>
        <begin position="16"/>
        <end position="303"/>
    </location>
</feature>
<evidence type="ECO:0000259" key="5">
    <source>
        <dbReference type="Pfam" id="PF00389"/>
    </source>
</evidence>
<evidence type="ECO:0000256" key="2">
    <source>
        <dbReference type="ARBA" id="ARBA00023027"/>
    </source>
</evidence>
<dbReference type="Proteomes" id="UP001058330">
    <property type="component" value="Chromosome"/>
</dbReference>
<dbReference type="SUPFAM" id="SSF52283">
    <property type="entry name" value="Formate/glycerate dehydrogenase catalytic domain-like"/>
    <property type="match status" value="1"/>
</dbReference>
<keyword evidence="1 3" id="KW-0560">Oxidoreductase</keyword>
<evidence type="ECO:0000256" key="1">
    <source>
        <dbReference type="ARBA" id="ARBA00023002"/>
    </source>
</evidence>
<dbReference type="CDD" id="cd05300">
    <property type="entry name" value="2-Hacid_dh_1"/>
    <property type="match status" value="1"/>
</dbReference>
<reference evidence="7" key="1">
    <citation type="submission" date="2021-07" db="EMBL/GenBank/DDBJ databases">
        <title>Studies on halocins as antimicrobial molecules from haloarchaea.</title>
        <authorList>
            <person name="Kumar S."/>
            <person name="Khare S.K."/>
        </authorList>
    </citation>
    <scope>NUCLEOTIDE SEQUENCE</scope>
    <source>
        <strain evidence="7">NCIM 5678</strain>
    </source>
</reference>